<gene>
    <name evidence="2" type="ORF">DPMN_053592</name>
</gene>
<feature type="compositionally biased region" description="Acidic residues" evidence="1">
    <location>
        <begin position="123"/>
        <end position="134"/>
    </location>
</feature>
<feature type="compositionally biased region" description="Polar residues" evidence="1">
    <location>
        <begin position="98"/>
        <end position="108"/>
    </location>
</feature>
<comment type="caution">
    <text evidence="2">The sequence shown here is derived from an EMBL/GenBank/DDBJ whole genome shotgun (WGS) entry which is preliminary data.</text>
</comment>
<reference evidence="2" key="1">
    <citation type="journal article" date="2019" name="bioRxiv">
        <title>The Genome of the Zebra Mussel, Dreissena polymorpha: A Resource for Invasive Species Research.</title>
        <authorList>
            <person name="McCartney M.A."/>
            <person name="Auch B."/>
            <person name="Kono T."/>
            <person name="Mallez S."/>
            <person name="Zhang Y."/>
            <person name="Obille A."/>
            <person name="Becker A."/>
            <person name="Abrahante J.E."/>
            <person name="Garbe J."/>
            <person name="Badalamenti J.P."/>
            <person name="Herman A."/>
            <person name="Mangelson H."/>
            <person name="Liachko I."/>
            <person name="Sullivan S."/>
            <person name="Sone E.D."/>
            <person name="Koren S."/>
            <person name="Silverstein K.A.T."/>
            <person name="Beckman K.B."/>
            <person name="Gohl D.M."/>
        </authorList>
    </citation>
    <scope>NUCLEOTIDE SEQUENCE</scope>
    <source>
        <strain evidence="2">Duluth1</strain>
        <tissue evidence="2">Whole animal</tissue>
    </source>
</reference>
<organism evidence="2 3">
    <name type="scientific">Dreissena polymorpha</name>
    <name type="common">Zebra mussel</name>
    <name type="synonym">Mytilus polymorpha</name>
    <dbReference type="NCBI Taxonomy" id="45954"/>
    <lineage>
        <taxon>Eukaryota</taxon>
        <taxon>Metazoa</taxon>
        <taxon>Spiralia</taxon>
        <taxon>Lophotrochozoa</taxon>
        <taxon>Mollusca</taxon>
        <taxon>Bivalvia</taxon>
        <taxon>Autobranchia</taxon>
        <taxon>Heteroconchia</taxon>
        <taxon>Euheterodonta</taxon>
        <taxon>Imparidentia</taxon>
        <taxon>Neoheterodontei</taxon>
        <taxon>Myida</taxon>
        <taxon>Dreissenoidea</taxon>
        <taxon>Dreissenidae</taxon>
        <taxon>Dreissena</taxon>
    </lineage>
</organism>
<dbReference type="AlphaFoldDB" id="A0A9D4CLM9"/>
<keyword evidence="3" id="KW-1185">Reference proteome</keyword>
<feature type="region of interest" description="Disordered" evidence="1">
    <location>
        <begin position="94"/>
        <end position="173"/>
    </location>
</feature>
<reference evidence="2" key="2">
    <citation type="submission" date="2020-11" db="EMBL/GenBank/DDBJ databases">
        <authorList>
            <person name="McCartney M.A."/>
            <person name="Auch B."/>
            <person name="Kono T."/>
            <person name="Mallez S."/>
            <person name="Becker A."/>
            <person name="Gohl D.M."/>
            <person name="Silverstein K.A.T."/>
            <person name="Koren S."/>
            <person name="Bechman K.B."/>
            <person name="Herman A."/>
            <person name="Abrahante J.E."/>
            <person name="Garbe J."/>
        </authorList>
    </citation>
    <scope>NUCLEOTIDE SEQUENCE</scope>
    <source>
        <strain evidence="2">Duluth1</strain>
        <tissue evidence="2">Whole animal</tissue>
    </source>
</reference>
<evidence type="ECO:0000313" key="2">
    <source>
        <dbReference type="EMBL" id="KAH3727653.1"/>
    </source>
</evidence>
<name>A0A9D4CLM9_DREPO</name>
<protein>
    <submittedName>
        <fullName evidence="2">Uncharacterized protein</fullName>
    </submittedName>
</protein>
<feature type="region of interest" description="Disordered" evidence="1">
    <location>
        <begin position="243"/>
        <end position="264"/>
    </location>
</feature>
<dbReference type="EMBL" id="JAIWYP010000012">
    <property type="protein sequence ID" value="KAH3727653.1"/>
    <property type="molecule type" value="Genomic_DNA"/>
</dbReference>
<accession>A0A9D4CLM9</accession>
<evidence type="ECO:0000313" key="3">
    <source>
        <dbReference type="Proteomes" id="UP000828390"/>
    </source>
</evidence>
<dbReference type="Proteomes" id="UP000828390">
    <property type="component" value="Unassembled WGS sequence"/>
</dbReference>
<proteinExistence type="predicted"/>
<evidence type="ECO:0000256" key="1">
    <source>
        <dbReference type="SAM" id="MobiDB-lite"/>
    </source>
</evidence>
<sequence>MDSEKLLKNTHFGISRDSPREISETRKDLWPDFKAASDKYGSNNVKMLFQAAISVHGEVIRNLFPDWHRVLRGSRNSDVASRIDQRFKKITADYAISVDTQQPRQSTEPQKEPKSVQEVQSASDDDESDTAIEEPEVRTETPRRPKGMAPAAPNTRGKKLSPSTTKLSSKQPGYLMQVHPVLKATPATSPRQATGNTVIDNPTTTVVYRHTGNVAFCVNCVYLPCSSSKTRCEHVDQALTLSSESDADSAENAPSSVTTKHIRI</sequence>
<feature type="compositionally biased region" description="Low complexity" evidence="1">
    <location>
        <begin position="160"/>
        <end position="170"/>
    </location>
</feature>